<dbReference type="GO" id="GO:0005548">
    <property type="term" value="F:phospholipid transporter activity"/>
    <property type="evidence" value="ECO:0007669"/>
    <property type="project" value="TreeGrafter"/>
</dbReference>
<dbReference type="GO" id="GO:0005543">
    <property type="term" value="F:phospholipid binding"/>
    <property type="evidence" value="ECO:0007669"/>
    <property type="project" value="TreeGrafter"/>
</dbReference>
<dbReference type="EMBL" id="WSRP01000023">
    <property type="protein sequence ID" value="MVX57174.1"/>
    <property type="molecule type" value="Genomic_DNA"/>
</dbReference>
<gene>
    <name evidence="2" type="primary">mlaD</name>
    <name evidence="2" type="ORF">E5987_08130</name>
</gene>
<dbReference type="InterPro" id="IPR003399">
    <property type="entry name" value="Mce/MlaD"/>
</dbReference>
<dbReference type="InterPro" id="IPR052336">
    <property type="entry name" value="MlaD_Phospholipid_Transporter"/>
</dbReference>
<dbReference type="InterPro" id="IPR030970">
    <property type="entry name" value="ABC_MlaD"/>
</dbReference>
<accession>A0A6L6YII2</accession>
<dbReference type="Proteomes" id="UP000472580">
    <property type="component" value="Unassembled WGS sequence"/>
</dbReference>
<feature type="domain" description="Mce/MlaD" evidence="1">
    <location>
        <begin position="41"/>
        <end position="118"/>
    </location>
</feature>
<comment type="caution">
    <text evidence="2">The sequence shown here is derived from an EMBL/GenBank/DDBJ whole genome shotgun (WGS) entry which is preliminary data.</text>
</comment>
<dbReference type="OrthoDB" id="9788420at2"/>
<dbReference type="PANTHER" id="PTHR33371:SF4">
    <property type="entry name" value="INTERMEMBRANE PHOSPHOLIPID TRANSPORT SYSTEM BINDING PROTEIN MLAD"/>
    <property type="match status" value="1"/>
</dbReference>
<dbReference type="PANTHER" id="PTHR33371">
    <property type="entry name" value="INTERMEMBRANE PHOSPHOLIPID TRANSPORT SYSTEM BINDING PROTEIN MLAD-RELATED"/>
    <property type="match status" value="1"/>
</dbReference>
<evidence type="ECO:0000259" key="1">
    <source>
        <dbReference type="Pfam" id="PF02470"/>
    </source>
</evidence>
<dbReference type="Pfam" id="PF02470">
    <property type="entry name" value="MlaD"/>
    <property type="match status" value="1"/>
</dbReference>
<dbReference type="NCBIfam" id="TIGR04430">
    <property type="entry name" value="OM_asym_MlaD"/>
    <property type="match status" value="1"/>
</dbReference>
<sequence>MENNNSRTNFFVGLFVLAGIIALLFLALKAANLSTVGSSGNYEVSAYFDNIGGLKARAPVRSAGVLVGRVKSITYDNNTFQAKVVMALSDKYKFPADSSVKILTAGLIGEQYIGLQPGGDDKDLKDGSRIEFTQSAIVLENLISQFLFNKAEDNNFEGGNK</sequence>
<organism evidence="2 3">
    <name type="scientific">Parasutterella muris</name>
    <dbReference type="NCBI Taxonomy" id="2565572"/>
    <lineage>
        <taxon>Bacteria</taxon>
        <taxon>Pseudomonadati</taxon>
        <taxon>Pseudomonadota</taxon>
        <taxon>Betaproteobacteria</taxon>
        <taxon>Burkholderiales</taxon>
        <taxon>Sutterellaceae</taxon>
        <taxon>Parasutterella</taxon>
    </lineage>
</organism>
<dbReference type="AlphaFoldDB" id="A0A6L6YII2"/>
<protein>
    <submittedName>
        <fullName evidence="2">Outer membrane lipid asymmetry maintenance protein MlaD</fullName>
    </submittedName>
</protein>
<proteinExistence type="predicted"/>
<keyword evidence="3" id="KW-1185">Reference proteome</keyword>
<evidence type="ECO:0000313" key="3">
    <source>
        <dbReference type="Proteomes" id="UP000472580"/>
    </source>
</evidence>
<dbReference type="RefSeq" id="WP_160335600.1">
    <property type="nucleotide sequence ID" value="NZ_CALPCR010000006.1"/>
</dbReference>
<evidence type="ECO:0000313" key="2">
    <source>
        <dbReference type="EMBL" id="MVX57174.1"/>
    </source>
</evidence>
<name>A0A6L6YII2_9BURK</name>
<reference evidence="2 3" key="1">
    <citation type="submission" date="2019-12" db="EMBL/GenBank/DDBJ databases">
        <title>Microbes associate with the intestines of laboratory mice.</title>
        <authorList>
            <person name="Navarre W."/>
            <person name="Wong E."/>
        </authorList>
    </citation>
    <scope>NUCLEOTIDE SEQUENCE [LARGE SCALE GENOMIC DNA]</scope>
    <source>
        <strain evidence="2 3">NM82_D38</strain>
    </source>
</reference>